<dbReference type="InterPro" id="IPR002545">
    <property type="entry name" value="CheW-lke_dom"/>
</dbReference>
<evidence type="ECO:0000256" key="3">
    <source>
        <dbReference type="ARBA" id="ARBA00022490"/>
    </source>
</evidence>
<keyword evidence="3" id="KW-0963">Cytoplasm</keyword>
<evidence type="ECO:0000256" key="2">
    <source>
        <dbReference type="ARBA" id="ARBA00021483"/>
    </source>
</evidence>
<protein>
    <recommendedName>
        <fullName evidence="2">Chemotaxis protein CheW</fullName>
    </recommendedName>
</protein>
<comment type="subcellular location">
    <subcellularLocation>
        <location evidence="1">Cytoplasm</location>
    </subcellularLocation>
</comment>
<dbReference type="CDD" id="cd00588">
    <property type="entry name" value="CheW_like"/>
    <property type="match status" value="1"/>
</dbReference>
<dbReference type="PROSITE" id="PS50851">
    <property type="entry name" value="CHEW"/>
    <property type="match status" value="1"/>
</dbReference>
<dbReference type="Gene3D" id="2.30.30.40">
    <property type="entry name" value="SH3 Domains"/>
    <property type="match status" value="1"/>
</dbReference>
<dbReference type="Pfam" id="PF01584">
    <property type="entry name" value="CheW"/>
    <property type="match status" value="1"/>
</dbReference>
<reference evidence="5" key="1">
    <citation type="submission" date="2018-06" db="EMBL/GenBank/DDBJ databases">
        <authorList>
            <person name="Zhirakovskaya E."/>
        </authorList>
    </citation>
    <scope>NUCLEOTIDE SEQUENCE</scope>
</reference>
<accession>A0A3B1BK25</accession>
<feature type="domain" description="CheW-like" evidence="4">
    <location>
        <begin position="75"/>
        <end position="223"/>
    </location>
</feature>
<dbReference type="GO" id="GO:0006935">
    <property type="term" value="P:chemotaxis"/>
    <property type="evidence" value="ECO:0007669"/>
    <property type="project" value="InterPro"/>
</dbReference>
<evidence type="ECO:0000259" key="4">
    <source>
        <dbReference type="PROSITE" id="PS50851"/>
    </source>
</evidence>
<dbReference type="InterPro" id="IPR036061">
    <property type="entry name" value="CheW-like_dom_sf"/>
</dbReference>
<dbReference type="AlphaFoldDB" id="A0A3B1BK25"/>
<name>A0A3B1BK25_9ZZZZ</name>
<sequence>MKKETEKPDDCWNKIGVWAYSSIRCERLQEVVHCRNCEVFVAAGKQIFEQELPPGYQQENLAILADVDTVTDQDCVSIIVFRLGVEYFSLPANVFETVTESRPVHRLPHVNSPYVKGVVNVSGKVCLCHSLMTVLAVDACCDEFGEKERHAYKRLIVVNFGEGRYVFPVDAVKGMASYRPEQLKPAPATIDDEIRPLILGTFQDENDRVVVLNTDELHRMLYTTRTIPE</sequence>
<dbReference type="InterPro" id="IPR039315">
    <property type="entry name" value="CheW"/>
</dbReference>
<organism evidence="5">
    <name type="scientific">hydrothermal vent metagenome</name>
    <dbReference type="NCBI Taxonomy" id="652676"/>
    <lineage>
        <taxon>unclassified sequences</taxon>
        <taxon>metagenomes</taxon>
        <taxon>ecological metagenomes</taxon>
    </lineage>
</organism>
<dbReference type="PANTHER" id="PTHR22617:SF45">
    <property type="entry name" value="CHEMOTAXIS PROTEIN CHEW"/>
    <property type="match status" value="1"/>
</dbReference>
<dbReference type="EMBL" id="UOFU01000411">
    <property type="protein sequence ID" value="VAX05167.1"/>
    <property type="molecule type" value="Genomic_DNA"/>
</dbReference>
<dbReference type="SUPFAM" id="SSF50341">
    <property type="entry name" value="CheW-like"/>
    <property type="match status" value="1"/>
</dbReference>
<dbReference type="SMART" id="SM00260">
    <property type="entry name" value="CheW"/>
    <property type="match status" value="1"/>
</dbReference>
<gene>
    <name evidence="5" type="ORF">MNBD_GAMMA20-1818</name>
</gene>
<dbReference type="PANTHER" id="PTHR22617">
    <property type="entry name" value="CHEMOTAXIS SENSOR HISTIDINE KINASE-RELATED"/>
    <property type="match status" value="1"/>
</dbReference>
<dbReference type="GO" id="GO:0007165">
    <property type="term" value="P:signal transduction"/>
    <property type="evidence" value="ECO:0007669"/>
    <property type="project" value="InterPro"/>
</dbReference>
<proteinExistence type="predicted"/>
<dbReference type="Gene3D" id="2.40.50.180">
    <property type="entry name" value="CheA-289, Domain 4"/>
    <property type="match status" value="1"/>
</dbReference>
<evidence type="ECO:0000256" key="1">
    <source>
        <dbReference type="ARBA" id="ARBA00004496"/>
    </source>
</evidence>
<evidence type="ECO:0000313" key="5">
    <source>
        <dbReference type="EMBL" id="VAX05167.1"/>
    </source>
</evidence>
<dbReference type="GO" id="GO:0005829">
    <property type="term" value="C:cytosol"/>
    <property type="evidence" value="ECO:0007669"/>
    <property type="project" value="TreeGrafter"/>
</dbReference>